<dbReference type="GO" id="GO:0005975">
    <property type="term" value="P:carbohydrate metabolic process"/>
    <property type="evidence" value="ECO:0007669"/>
    <property type="project" value="InterPro"/>
</dbReference>
<keyword evidence="1" id="KW-0378">Hydrolase</keyword>
<comment type="caution">
    <text evidence="5">The sequence shown here is derived from an EMBL/GenBank/DDBJ whole genome shotgun (WGS) entry which is preliminary data.</text>
</comment>
<dbReference type="SMART" id="SM00495">
    <property type="entry name" value="ChtBD3"/>
    <property type="match status" value="2"/>
</dbReference>
<keyword evidence="5" id="KW-0540">Nuclease</keyword>
<dbReference type="InterPro" id="IPR036573">
    <property type="entry name" value="CBM_sf_5/12"/>
</dbReference>
<dbReference type="CDD" id="cd10283">
    <property type="entry name" value="MnuA_DNase1-like"/>
    <property type="match status" value="1"/>
</dbReference>
<dbReference type="Pfam" id="PF00932">
    <property type="entry name" value="LTD"/>
    <property type="match status" value="2"/>
</dbReference>
<dbReference type="SUPFAM" id="SSF74853">
    <property type="entry name" value="Lamin A/C globular tail domain"/>
    <property type="match status" value="2"/>
</dbReference>
<proteinExistence type="predicted"/>
<feature type="compositionally biased region" description="Polar residues" evidence="2">
    <location>
        <begin position="189"/>
        <end position="204"/>
    </location>
</feature>
<keyword evidence="6" id="KW-1185">Reference proteome</keyword>
<feature type="signal peptide" evidence="3">
    <location>
        <begin position="1"/>
        <end position="36"/>
    </location>
</feature>
<evidence type="ECO:0000313" key="5">
    <source>
        <dbReference type="EMBL" id="MVT26712.1"/>
    </source>
</evidence>
<gene>
    <name evidence="5" type="ORF">GNZ21_10135</name>
</gene>
<dbReference type="PANTHER" id="PTHR42834">
    <property type="entry name" value="ENDONUCLEASE/EXONUCLEASE/PHOSPHATASE FAMILY PROTEIN (AFU_ORTHOLOGUE AFUA_3G09210)"/>
    <property type="match status" value="1"/>
</dbReference>
<dbReference type="Proteomes" id="UP000460157">
    <property type="component" value="Unassembled WGS sequence"/>
</dbReference>
<dbReference type="Gene3D" id="2.10.10.20">
    <property type="entry name" value="Carbohydrate-binding module superfamily 5/12"/>
    <property type="match status" value="2"/>
</dbReference>
<dbReference type="InterPro" id="IPR001322">
    <property type="entry name" value="Lamin_tail_dom"/>
</dbReference>
<feature type="compositionally biased region" description="Acidic residues" evidence="2">
    <location>
        <begin position="405"/>
        <end position="418"/>
    </location>
</feature>
<feature type="region of interest" description="Disordered" evidence="2">
    <location>
        <begin position="381"/>
        <end position="419"/>
    </location>
</feature>
<dbReference type="RefSeq" id="WP_157323944.1">
    <property type="nucleotide sequence ID" value="NZ_BMFX01000001.1"/>
</dbReference>
<accession>A0A7K1UK61</accession>
<evidence type="ECO:0000256" key="2">
    <source>
        <dbReference type="SAM" id="MobiDB-lite"/>
    </source>
</evidence>
<dbReference type="SUPFAM" id="SSF56219">
    <property type="entry name" value="DNase I-like"/>
    <property type="match status" value="1"/>
</dbReference>
<evidence type="ECO:0000313" key="6">
    <source>
        <dbReference type="Proteomes" id="UP000460157"/>
    </source>
</evidence>
<dbReference type="PANTHER" id="PTHR42834:SF1">
    <property type="entry name" value="ENDONUCLEASE_EXONUCLEASE_PHOSPHATASE FAMILY PROTEIN (AFU_ORTHOLOGUE AFUA_3G09210)"/>
    <property type="match status" value="1"/>
</dbReference>
<dbReference type="GO" id="GO:0004553">
    <property type="term" value="F:hydrolase activity, hydrolyzing O-glycosyl compounds"/>
    <property type="evidence" value="ECO:0007669"/>
    <property type="project" value="InterPro"/>
</dbReference>
<evidence type="ECO:0000256" key="1">
    <source>
        <dbReference type="ARBA" id="ARBA00022801"/>
    </source>
</evidence>
<keyword evidence="5" id="KW-0255">Endonuclease</keyword>
<dbReference type="CDD" id="cd12215">
    <property type="entry name" value="ChiC_BD"/>
    <property type="match status" value="2"/>
</dbReference>
<dbReference type="InterPro" id="IPR047971">
    <property type="entry name" value="ExeM-like"/>
</dbReference>
<feature type="chain" id="PRO_5029755339" evidence="3">
    <location>
        <begin position="37"/>
        <end position="1187"/>
    </location>
</feature>
<dbReference type="CDD" id="cd04486">
    <property type="entry name" value="YhcR_OBF_like"/>
    <property type="match status" value="1"/>
</dbReference>
<dbReference type="Gene3D" id="3.60.10.10">
    <property type="entry name" value="Endonuclease/exonuclease/phosphatase"/>
    <property type="match status" value="1"/>
</dbReference>
<dbReference type="SUPFAM" id="SSF51055">
    <property type="entry name" value="Carbohydrate binding domain"/>
    <property type="match status" value="2"/>
</dbReference>
<dbReference type="EMBL" id="WRPM01000071">
    <property type="protein sequence ID" value="MVT26712.1"/>
    <property type="molecule type" value="Genomic_DNA"/>
</dbReference>
<feature type="region of interest" description="Disordered" evidence="2">
    <location>
        <begin position="187"/>
        <end position="229"/>
    </location>
</feature>
<dbReference type="InterPro" id="IPR036691">
    <property type="entry name" value="Endo/exonu/phosph_ase_sf"/>
</dbReference>
<dbReference type="NCBIfam" id="NF033681">
    <property type="entry name" value="ExeM_NucH_DNase"/>
    <property type="match status" value="1"/>
</dbReference>
<dbReference type="GO" id="GO:0005576">
    <property type="term" value="C:extracellular region"/>
    <property type="evidence" value="ECO:0007669"/>
    <property type="project" value="InterPro"/>
</dbReference>
<dbReference type="GO" id="GO:0004519">
    <property type="term" value="F:endonuclease activity"/>
    <property type="evidence" value="ECO:0007669"/>
    <property type="project" value="UniProtKB-KW"/>
</dbReference>
<dbReference type="PROSITE" id="PS51841">
    <property type="entry name" value="LTD"/>
    <property type="match status" value="2"/>
</dbReference>
<sequence>MPVSESGSLRARLTRGFAGVGLAAALIGASFAPASADTESSQAAEGAECVEISEVNTRGGSTASPYPRYVELENTCAHDVALDGWHIQGYQANGTPYGGGDSALTGSIPAGGNYLIAGSGAAGQSELPGVDHAAGNRINVAGANSSVVLFSTEPVSVSGDVSGTPEVVDAVAWGSGTVRLGSAAAAPATTESLLRTDRTGNNAEDFTPGEHSPRYTGSAAGEEPETPEEAECVVISEVNTRGGSTASPYPRYVELENTCDDDVALEGWHIQGYQANGTPYSGGSPSLSGSIPAGGHYLITGPGTAGQEELNSDHHAANALNIAGANSSVVLFSTEPVAVSGDVSEVEEVIDAVGWGSATVRIGESAAAPSTAQALLRTDRTGNNAEDFSPGEHSPHYTGGSAVEDGSEEPGEPEEPEEPQLVTVAEIRGEPSLDPADAALYGEDVVVRGVITGTYFRGSSEGRGYDGFYVQDPGACGDEEFDGLPEVSCAIFVYSGSWGGSAGGHQFGTGDFVEIEAEVTSFNGHLQLSGFTELVEDQEIIEQHYAEVVPFPYEGDFRAQERTALLGMVVEPQGSWTITDNYGLMHGNPNSIGGWITLTDGTEPLWLPTSLHHPSSPEREALAEENQARMITLGHGGQTRWTNWAESDRPLPYLRPDAPVRVGAGVDWTDQVVLDYRLQHWMFEPLSTVIGDPESEPVQFENTRESVALPERQGDLRMGSFNVLNYFPHYGQLDPTCTESMTYTDIDGNPTTLNGCTSRGAWSRELFEYGEAKVVEAIVAMDADVIALQEIENSRHFGEDRDYAHRRLAEQVSAATGQDWDYVALPDGRAYPEDEDVIRNGYIYRTDKLEVIDAMILFEDGIDHLDLSYFEEIGDIDEIYSNAREPFAVLFQPVDGGEADQFAVIVNHLKSKRDDGRVTHPGDVDTGDGAGSYNHTRTLQAEAMVAFTLALEEYYGLDKFYLTGDFNSYAAEDPAVVIEEAGYTNLGKDAGTSYVFGGESGSLDHLFASPGAAETVQSTVKWQINSPEPIALEYTRFNSTGTSGLNDSLDLSAGPLNGYWRSSDHDPVITDILLTGDTGEPEEPEHPAWEAGTVYTGGEVVEHNGRVFEALWWTQNQEPGASPWGAWSEIGAPTACATGTYPAWAASTEFTGGETVVHHGTVYTAKWYSRSQAPGEPWGPWEEISDC</sequence>
<reference evidence="5 6" key="1">
    <citation type="submission" date="2019-12" db="EMBL/GenBank/DDBJ databases">
        <title>Nesterenkonia muleiensis sp. nov., a novel actinobacterium isolated from sap of Populus euphratica.</title>
        <authorList>
            <person name="Wang R."/>
        </authorList>
    </citation>
    <scope>NUCLEOTIDE SEQUENCE [LARGE SCALE GENOMIC DNA]</scope>
    <source>
        <strain evidence="5 6">F10</strain>
    </source>
</reference>
<dbReference type="GO" id="GO:0030246">
    <property type="term" value="F:carbohydrate binding"/>
    <property type="evidence" value="ECO:0007669"/>
    <property type="project" value="InterPro"/>
</dbReference>
<organism evidence="5 6">
    <name type="scientific">Nesterenkonia alkaliphila</name>
    <dbReference type="NCBI Taxonomy" id="1463631"/>
    <lineage>
        <taxon>Bacteria</taxon>
        <taxon>Bacillati</taxon>
        <taxon>Actinomycetota</taxon>
        <taxon>Actinomycetes</taxon>
        <taxon>Micrococcales</taxon>
        <taxon>Micrococcaceae</taxon>
        <taxon>Nesterenkonia</taxon>
    </lineage>
</organism>
<protein>
    <submittedName>
        <fullName evidence="5">ExeM/NucH family extracellular endonuclease</fullName>
    </submittedName>
</protein>
<name>A0A7K1UK61_9MICC</name>
<dbReference type="InterPro" id="IPR003610">
    <property type="entry name" value="CBM5/12"/>
</dbReference>
<dbReference type="OrthoDB" id="1016457at2"/>
<dbReference type="InterPro" id="IPR036415">
    <property type="entry name" value="Lamin_tail_dom_sf"/>
</dbReference>
<dbReference type="Pfam" id="PF02839">
    <property type="entry name" value="CBM_5_12"/>
    <property type="match status" value="1"/>
</dbReference>
<feature type="domain" description="LTD" evidence="4">
    <location>
        <begin position="38"/>
        <end position="175"/>
    </location>
</feature>
<feature type="domain" description="LTD" evidence="4">
    <location>
        <begin position="211"/>
        <end position="357"/>
    </location>
</feature>
<evidence type="ECO:0000259" key="4">
    <source>
        <dbReference type="PROSITE" id="PS51841"/>
    </source>
</evidence>
<evidence type="ECO:0000256" key="3">
    <source>
        <dbReference type="SAM" id="SignalP"/>
    </source>
</evidence>
<dbReference type="AlphaFoldDB" id="A0A7K1UK61"/>
<keyword evidence="3" id="KW-0732">Signal</keyword>